<sequence>TKIKVWVGLTTRKTPLFGPPNSPHSGDTPAMLRRHSAGTPGQGRKQLGRRETFNAPLVRWAGPDGRRWRLPFLRQRRTCGDRESESPGGVR</sequence>
<evidence type="ECO:0000256" key="1">
    <source>
        <dbReference type="SAM" id="MobiDB-lite"/>
    </source>
</evidence>
<evidence type="ECO:0000313" key="3">
    <source>
        <dbReference type="Proteomes" id="UP000291084"/>
    </source>
</evidence>
<dbReference type="AlphaFoldDB" id="A0A0S3SAH2"/>
<feature type="region of interest" description="Disordered" evidence="1">
    <location>
        <begin position="9"/>
        <end position="54"/>
    </location>
</feature>
<feature type="non-terminal residue" evidence="2">
    <location>
        <position position="1"/>
    </location>
</feature>
<accession>A0A0S3SAH2</accession>
<dbReference type="Proteomes" id="UP000291084">
    <property type="component" value="Chromosome 6"/>
</dbReference>
<dbReference type="EMBL" id="AP015039">
    <property type="protein sequence ID" value="BAT89802.1"/>
    <property type="molecule type" value="Genomic_DNA"/>
</dbReference>
<proteinExistence type="predicted"/>
<protein>
    <submittedName>
        <fullName evidence="2">Uncharacterized protein</fullName>
    </submittedName>
</protein>
<name>A0A0S3SAH2_PHAAN</name>
<evidence type="ECO:0000313" key="2">
    <source>
        <dbReference type="EMBL" id="BAT89802.1"/>
    </source>
</evidence>
<organism evidence="2 3">
    <name type="scientific">Vigna angularis var. angularis</name>
    <dbReference type="NCBI Taxonomy" id="157739"/>
    <lineage>
        <taxon>Eukaryota</taxon>
        <taxon>Viridiplantae</taxon>
        <taxon>Streptophyta</taxon>
        <taxon>Embryophyta</taxon>
        <taxon>Tracheophyta</taxon>
        <taxon>Spermatophyta</taxon>
        <taxon>Magnoliopsida</taxon>
        <taxon>eudicotyledons</taxon>
        <taxon>Gunneridae</taxon>
        <taxon>Pentapetalae</taxon>
        <taxon>rosids</taxon>
        <taxon>fabids</taxon>
        <taxon>Fabales</taxon>
        <taxon>Fabaceae</taxon>
        <taxon>Papilionoideae</taxon>
        <taxon>50 kb inversion clade</taxon>
        <taxon>NPAAA clade</taxon>
        <taxon>indigoferoid/millettioid clade</taxon>
        <taxon>Phaseoleae</taxon>
        <taxon>Vigna</taxon>
    </lineage>
</organism>
<gene>
    <name evidence="2" type="primary">Vigan.06G087000</name>
    <name evidence="2" type="ORF">VIGAN_06087000</name>
</gene>
<reference evidence="2 3" key="1">
    <citation type="journal article" date="2015" name="Sci. Rep.">
        <title>The power of single molecule real-time sequencing technology in the de novo assembly of a eukaryotic genome.</title>
        <authorList>
            <person name="Sakai H."/>
            <person name="Naito K."/>
            <person name="Ogiso-Tanaka E."/>
            <person name="Takahashi Y."/>
            <person name="Iseki K."/>
            <person name="Muto C."/>
            <person name="Satou K."/>
            <person name="Teruya K."/>
            <person name="Shiroma A."/>
            <person name="Shimoji M."/>
            <person name="Hirano T."/>
            <person name="Itoh T."/>
            <person name="Kaga A."/>
            <person name="Tomooka N."/>
        </authorList>
    </citation>
    <scope>NUCLEOTIDE SEQUENCE [LARGE SCALE GENOMIC DNA]</scope>
    <source>
        <strain evidence="3">cv. Shumari</strain>
    </source>
</reference>
<keyword evidence="3" id="KW-1185">Reference proteome</keyword>